<dbReference type="InterPro" id="IPR036291">
    <property type="entry name" value="NAD(P)-bd_dom_sf"/>
</dbReference>
<dbReference type="GO" id="GO:0006694">
    <property type="term" value="P:steroid biosynthetic process"/>
    <property type="evidence" value="ECO:0007669"/>
    <property type="project" value="InterPro"/>
</dbReference>
<dbReference type="EMBL" id="JAODUP010000038">
    <property type="protein sequence ID" value="KAK2166540.1"/>
    <property type="molecule type" value="Genomic_DNA"/>
</dbReference>
<dbReference type="AlphaFoldDB" id="A0AAD9NE14"/>
<organism evidence="4 5">
    <name type="scientific">Paralvinella palmiformis</name>
    <dbReference type="NCBI Taxonomy" id="53620"/>
    <lineage>
        <taxon>Eukaryota</taxon>
        <taxon>Metazoa</taxon>
        <taxon>Spiralia</taxon>
        <taxon>Lophotrochozoa</taxon>
        <taxon>Annelida</taxon>
        <taxon>Polychaeta</taxon>
        <taxon>Sedentaria</taxon>
        <taxon>Canalipalpata</taxon>
        <taxon>Terebellida</taxon>
        <taxon>Terebelliformia</taxon>
        <taxon>Alvinellidae</taxon>
        <taxon>Paralvinella</taxon>
    </lineage>
</organism>
<evidence type="ECO:0000256" key="2">
    <source>
        <dbReference type="ARBA" id="ARBA00023002"/>
    </source>
</evidence>
<dbReference type="GO" id="GO:0016616">
    <property type="term" value="F:oxidoreductase activity, acting on the CH-OH group of donors, NAD or NADP as acceptor"/>
    <property type="evidence" value="ECO:0007669"/>
    <property type="project" value="InterPro"/>
</dbReference>
<gene>
    <name evidence="4" type="ORF">LSH36_38g07030</name>
</gene>
<dbReference type="Gene3D" id="3.40.50.720">
    <property type="entry name" value="NAD(P)-binding Rossmann-like Domain"/>
    <property type="match status" value="2"/>
</dbReference>
<keyword evidence="2" id="KW-0560">Oxidoreductase</keyword>
<keyword evidence="5" id="KW-1185">Reference proteome</keyword>
<proteinExistence type="inferred from homology"/>
<dbReference type="InterPro" id="IPR050177">
    <property type="entry name" value="Lipid_A_modif_metabolic_enz"/>
</dbReference>
<evidence type="ECO:0000259" key="3">
    <source>
        <dbReference type="Pfam" id="PF01073"/>
    </source>
</evidence>
<evidence type="ECO:0000313" key="5">
    <source>
        <dbReference type="Proteomes" id="UP001208570"/>
    </source>
</evidence>
<dbReference type="InterPro" id="IPR002225">
    <property type="entry name" value="3Beta_OHSteriod_DH/Estase"/>
</dbReference>
<evidence type="ECO:0000313" key="4">
    <source>
        <dbReference type="EMBL" id="KAK2166540.1"/>
    </source>
</evidence>
<protein>
    <recommendedName>
        <fullName evidence="3">3-beta hydroxysteroid dehydrogenase/isomerase domain-containing protein</fullName>
    </recommendedName>
</protein>
<dbReference type="PANTHER" id="PTHR43245">
    <property type="entry name" value="BIFUNCTIONAL POLYMYXIN RESISTANCE PROTEIN ARNA"/>
    <property type="match status" value="1"/>
</dbReference>
<dbReference type="Proteomes" id="UP001208570">
    <property type="component" value="Unassembled WGS sequence"/>
</dbReference>
<dbReference type="SUPFAM" id="SSF51735">
    <property type="entry name" value="NAD(P)-binding Rossmann-fold domains"/>
    <property type="match status" value="1"/>
</dbReference>
<name>A0AAD9NE14_9ANNE</name>
<comment type="caution">
    <text evidence="4">The sequence shown here is derived from an EMBL/GenBank/DDBJ whole genome shotgun (WGS) entry which is preliminary data.</text>
</comment>
<sequence>MADKGEVVMVTGGAGFLGQHIVKLLQEKACTDNCVKRLVYTSTVDVVIGDDEIYDGDESLPIPNKFLFLGYPETKYRAESAVLRSNGTPLKCGVDQCLHTIALRPPIMYGEGDPYYVTYGLKRAIENNGVLQRIGNEKNLLEQAYVGNVAWAHISANNALARDKKLGGEVFFITDDTPKLNPSRLMEIFLKARGMSLSTYSIPYSFVYCIMYAVETFLHLISPIYQLNLKDPLCSLIYVNRNLYFSRNKAERMFGYKPIYDFNTSVSLAKNYYKHLSLEK</sequence>
<evidence type="ECO:0000256" key="1">
    <source>
        <dbReference type="ARBA" id="ARBA00009219"/>
    </source>
</evidence>
<dbReference type="PANTHER" id="PTHR43245:SF51">
    <property type="entry name" value="SHORT CHAIN DEHYDROGENASE_REDUCTASE FAMILY 42E, MEMBER 2"/>
    <property type="match status" value="1"/>
</dbReference>
<accession>A0AAD9NE14</accession>
<dbReference type="Pfam" id="PF01073">
    <property type="entry name" value="3Beta_HSD"/>
    <property type="match status" value="1"/>
</dbReference>
<comment type="similarity">
    <text evidence="1">Belongs to the 3-beta-HSD family.</text>
</comment>
<reference evidence="4" key="1">
    <citation type="journal article" date="2023" name="Mol. Biol. Evol.">
        <title>Third-Generation Sequencing Reveals the Adaptive Role of the Epigenome in Three Deep-Sea Polychaetes.</title>
        <authorList>
            <person name="Perez M."/>
            <person name="Aroh O."/>
            <person name="Sun Y."/>
            <person name="Lan Y."/>
            <person name="Juniper S.K."/>
            <person name="Young C.R."/>
            <person name="Angers B."/>
            <person name="Qian P.Y."/>
        </authorList>
    </citation>
    <scope>NUCLEOTIDE SEQUENCE</scope>
    <source>
        <strain evidence="4">P08H-3</strain>
    </source>
</reference>
<feature type="domain" description="3-beta hydroxysteroid dehydrogenase/isomerase" evidence="3">
    <location>
        <begin position="28"/>
        <end position="199"/>
    </location>
</feature>